<dbReference type="InterPro" id="IPR035959">
    <property type="entry name" value="RutC-like_sf"/>
</dbReference>
<accession>A0ABD5Q9T3</accession>
<comment type="caution">
    <text evidence="3">The sequence shown here is derived from an EMBL/GenBank/DDBJ whole genome shotgun (WGS) entry which is preliminary data.</text>
</comment>
<dbReference type="FunFam" id="3.30.1330.40:FF:000001">
    <property type="entry name" value="L-PSP family endoribonuclease"/>
    <property type="match status" value="1"/>
</dbReference>
<dbReference type="RefSeq" id="WP_254270510.1">
    <property type="nucleotide sequence ID" value="NZ_CP100402.1"/>
</dbReference>
<protein>
    <submittedName>
        <fullName evidence="3">Rid family detoxifying hydrolase</fullName>
    </submittedName>
</protein>
<evidence type="ECO:0000313" key="3">
    <source>
        <dbReference type="EMBL" id="MFC4826866.1"/>
    </source>
</evidence>
<dbReference type="Gene3D" id="3.30.1330.40">
    <property type="entry name" value="RutC-like"/>
    <property type="match status" value="1"/>
</dbReference>
<gene>
    <name evidence="3" type="ORF">ACFO9K_21690</name>
</gene>
<reference evidence="3 4" key="1">
    <citation type="journal article" date="2019" name="Int. J. Syst. Evol. Microbiol.">
        <title>The Global Catalogue of Microorganisms (GCM) 10K type strain sequencing project: providing services to taxonomists for standard genome sequencing and annotation.</title>
        <authorList>
            <consortium name="The Broad Institute Genomics Platform"/>
            <consortium name="The Broad Institute Genome Sequencing Center for Infectious Disease"/>
            <person name="Wu L."/>
            <person name="Ma J."/>
        </authorList>
    </citation>
    <scope>NUCLEOTIDE SEQUENCE [LARGE SCALE GENOMIC DNA]</scope>
    <source>
        <strain evidence="3 4">XZYJ18</strain>
    </source>
</reference>
<dbReference type="Proteomes" id="UP001595945">
    <property type="component" value="Unassembled WGS sequence"/>
</dbReference>
<proteinExistence type="inferred from homology"/>
<dbReference type="GeneID" id="73047581"/>
<evidence type="ECO:0000313" key="4">
    <source>
        <dbReference type="Proteomes" id="UP001595945"/>
    </source>
</evidence>
<dbReference type="NCBIfam" id="TIGR00004">
    <property type="entry name" value="Rid family detoxifying hydrolase"/>
    <property type="match status" value="1"/>
</dbReference>
<dbReference type="AlphaFoldDB" id="A0ABD5Q9T3"/>
<dbReference type="PANTHER" id="PTHR11803">
    <property type="entry name" value="2-IMINOBUTANOATE/2-IMINOPROPANOATE DEAMINASE RIDA"/>
    <property type="match status" value="1"/>
</dbReference>
<keyword evidence="3" id="KW-0378">Hydrolase</keyword>
<dbReference type="InterPro" id="IPR006175">
    <property type="entry name" value="YjgF/YER057c/UK114"/>
</dbReference>
<dbReference type="CDD" id="cd00448">
    <property type="entry name" value="YjgF_YER057c_UK114_family"/>
    <property type="match status" value="1"/>
</dbReference>
<dbReference type="GO" id="GO:0016787">
    <property type="term" value="F:hydrolase activity"/>
    <property type="evidence" value="ECO:0007669"/>
    <property type="project" value="UniProtKB-KW"/>
</dbReference>
<evidence type="ECO:0000256" key="1">
    <source>
        <dbReference type="ARBA" id="ARBA00010552"/>
    </source>
</evidence>
<dbReference type="Pfam" id="PF01042">
    <property type="entry name" value="Ribonuc_L-PSP"/>
    <property type="match status" value="1"/>
</dbReference>
<name>A0ABD5Q9T3_9EURY</name>
<organism evidence="3 4">
    <name type="scientific">Halorussus aquaticus</name>
    <dbReference type="NCBI Taxonomy" id="2953748"/>
    <lineage>
        <taxon>Archaea</taxon>
        <taxon>Methanobacteriati</taxon>
        <taxon>Methanobacteriota</taxon>
        <taxon>Stenosarchaea group</taxon>
        <taxon>Halobacteria</taxon>
        <taxon>Halobacteriales</taxon>
        <taxon>Haladaptataceae</taxon>
        <taxon>Halorussus</taxon>
    </lineage>
</organism>
<feature type="region of interest" description="Disordered" evidence="2">
    <location>
        <begin position="1"/>
        <end position="41"/>
    </location>
</feature>
<comment type="similarity">
    <text evidence="1">Belongs to the RutC family.</text>
</comment>
<keyword evidence="4" id="KW-1185">Reference proteome</keyword>
<dbReference type="SUPFAM" id="SSF55298">
    <property type="entry name" value="YjgF-like"/>
    <property type="match status" value="1"/>
</dbReference>
<dbReference type="PANTHER" id="PTHR11803:SF39">
    <property type="entry name" value="2-IMINOBUTANOATE_2-IMINOPROPANOATE DEAMINASE"/>
    <property type="match status" value="1"/>
</dbReference>
<evidence type="ECO:0000256" key="2">
    <source>
        <dbReference type="SAM" id="MobiDB-lite"/>
    </source>
</evidence>
<dbReference type="InterPro" id="IPR006056">
    <property type="entry name" value="RidA"/>
</dbReference>
<sequence length="129" mass="13864">MEEISTDAAPPSIGPFSQGVRDGDRIYVSGQGPVDPESGDIVGDTIEEQTERTLENVDAVLAAADRSLDDVVKATVFVQDMDDYDAINEVYAEYMSPPYPARSAVQVEDLPIDIGVEIEVVASARGTEE</sequence>
<dbReference type="EMBL" id="JBHSHT010000004">
    <property type="protein sequence ID" value="MFC4826866.1"/>
    <property type="molecule type" value="Genomic_DNA"/>
</dbReference>